<accession>A0A414NDZ6</accession>
<evidence type="ECO:0000313" key="4">
    <source>
        <dbReference type="Proteomes" id="UP000283983"/>
    </source>
</evidence>
<comment type="caution">
    <text evidence="3">The sequence shown here is derived from an EMBL/GenBank/DDBJ whole genome shotgun (WGS) entry which is preliminary data.</text>
</comment>
<feature type="region of interest" description="Disordered" evidence="1">
    <location>
        <begin position="52"/>
        <end position="79"/>
    </location>
</feature>
<dbReference type="Proteomes" id="UP000283983">
    <property type="component" value="Unassembled WGS sequence"/>
</dbReference>
<keyword evidence="2" id="KW-0472">Membrane</keyword>
<name>A0A414NDZ6_9ACTN</name>
<reference evidence="3 4" key="1">
    <citation type="submission" date="2018-08" db="EMBL/GenBank/DDBJ databases">
        <title>A genome reference for cultivated species of the human gut microbiota.</title>
        <authorList>
            <person name="Zou Y."/>
            <person name="Xue W."/>
            <person name="Luo G."/>
        </authorList>
    </citation>
    <scope>NUCLEOTIDE SEQUENCE [LARGE SCALE GENOMIC DNA]</scope>
    <source>
        <strain evidence="3 4">AM25-33</strain>
    </source>
</reference>
<dbReference type="InParanoid" id="A0A414NDZ6"/>
<dbReference type="EMBL" id="QSLJ01000002">
    <property type="protein sequence ID" value="RHF37247.1"/>
    <property type="molecule type" value="Genomic_DNA"/>
</dbReference>
<evidence type="ECO:0000256" key="1">
    <source>
        <dbReference type="SAM" id="MobiDB-lite"/>
    </source>
</evidence>
<sequence>MPIDAMFFVLLLVVCGFIGYLAVPRVMRKWSVATKPADERLEYAAHLGDEVDQGASADVPAESERAGHHDRGSTRIRQL</sequence>
<keyword evidence="4" id="KW-1185">Reference proteome</keyword>
<feature type="compositionally biased region" description="Basic and acidic residues" evidence="1">
    <location>
        <begin position="62"/>
        <end position="73"/>
    </location>
</feature>
<evidence type="ECO:0000313" key="3">
    <source>
        <dbReference type="EMBL" id="RHF37247.1"/>
    </source>
</evidence>
<feature type="transmembrane region" description="Helical" evidence="2">
    <location>
        <begin position="6"/>
        <end position="23"/>
    </location>
</feature>
<keyword evidence="2" id="KW-1133">Transmembrane helix</keyword>
<dbReference type="AlphaFoldDB" id="A0A414NDZ6"/>
<organism evidence="3 4">
    <name type="scientific">Collinsella intestinalis</name>
    <dbReference type="NCBI Taxonomy" id="147207"/>
    <lineage>
        <taxon>Bacteria</taxon>
        <taxon>Bacillati</taxon>
        <taxon>Actinomycetota</taxon>
        <taxon>Coriobacteriia</taxon>
        <taxon>Coriobacteriales</taxon>
        <taxon>Coriobacteriaceae</taxon>
        <taxon>Collinsella</taxon>
    </lineage>
</organism>
<protein>
    <submittedName>
        <fullName evidence="3">Uncharacterized protein</fullName>
    </submittedName>
</protein>
<keyword evidence="2" id="KW-0812">Transmembrane</keyword>
<gene>
    <name evidence="3" type="ORF">DW682_06435</name>
</gene>
<dbReference type="RefSeq" id="WP_118104290.1">
    <property type="nucleotide sequence ID" value="NZ_CABJEU010000002.1"/>
</dbReference>
<evidence type="ECO:0000256" key="2">
    <source>
        <dbReference type="SAM" id="Phobius"/>
    </source>
</evidence>
<proteinExistence type="predicted"/>